<dbReference type="Proteomes" id="UP001219518">
    <property type="component" value="Unassembled WGS sequence"/>
</dbReference>
<gene>
    <name evidence="1" type="ORF">KUF71_022765</name>
</gene>
<organism evidence="1 2">
    <name type="scientific">Frankliniella fusca</name>
    <dbReference type="NCBI Taxonomy" id="407009"/>
    <lineage>
        <taxon>Eukaryota</taxon>
        <taxon>Metazoa</taxon>
        <taxon>Ecdysozoa</taxon>
        <taxon>Arthropoda</taxon>
        <taxon>Hexapoda</taxon>
        <taxon>Insecta</taxon>
        <taxon>Pterygota</taxon>
        <taxon>Neoptera</taxon>
        <taxon>Paraneoptera</taxon>
        <taxon>Thysanoptera</taxon>
        <taxon>Terebrantia</taxon>
        <taxon>Thripoidea</taxon>
        <taxon>Thripidae</taxon>
        <taxon>Frankliniella</taxon>
    </lineage>
</organism>
<dbReference type="AlphaFoldDB" id="A0AAE1LAY0"/>
<evidence type="ECO:0000313" key="2">
    <source>
        <dbReference type="Proteomes" id="UP001219518"/>
    </source>
</evidence>
<proteinExistence type="predicted"/>
<feature type="non-terminal residue" evidence="1">
    <location>
        <position position="1"/>
    </location>
</feature>
<dbReference type="EMBL" id="JAHWGI010000318">
    <property type="protein sequence ID" value="KAK3913311.1"/>
    <property type="molecule type" value="Genomic_DNA"/>
</dbReference>
<protein>
    <submittedName>
        <fullName evidence="1">FERM domain-containing protein 7</fullName>
    </submittedName>
</protein>
<reference evidence="1" key="2">
    <citation type="journal article" date="2023" name="BMC Genomics">
        <title>Pest status, molecular evolution, and epigenetic factors derived from the genome assembly of Frankliniella fusca, a thysanopteran phytovirus vector.</title>
        <authorList>
            <person name="Catto M.A."/>
            <person name="Labadie P.E."/>
            <person name="Jacobson A.L."/>
            <person name="Kennedy G.G."/>
            <person name="Srinivasan R."/>
            <person name="Hunt B.G."/>
        </authorList>
    </citation>
    <scope>NUCLEOTIDE SEQUENCE</scope>
    <source>
        <strain evidence="1">PL_HMW_Pooled</strain>
    </source>
</reference>
<comment type="caution">
    <text evidence="1">The sequence shown here is derived from an EMBL/GenBank/DDBJ whole genome shotgun (WGS) entry which is preliminary data.</text>
</comment>
<evidence type="ECO:0000313" key="1">
    <source>
        <dbReference type="EMBL" id="KAK3913311.1"/>
    </source>
</evidence>
<accession>A0AAE1LAY0</accession>
<reference evidence="1" key="1">
    <citation type="submission" date="2021-07" db="EMBL/GenBank/DDBJ databases">
        <authorList>
            <person name="Catto M.A."/>
            <person name="Jacobson A."/>
            <person name="Kennedy G."/>
            <person name="Labadie P."/>
            <person name="Hunt B.G."/>
            <person name="Srinivasan R."/>
        </authorList>
    </citation>
    <scope>NUCLEOTIDE SEQUENCE</scope>
    <source>
        <strain evidence="1">PL_HMW_Pooled</strain>
        <tissue evidence="1">Head</tissue>
    </source>
</reference>
<sequence length="72" mass="8382">FYPDIWHVLPLILPDVEEEEDVCPRNGNLQTLYLLALECLKWPKPGFDQKALPWSPVAPGELLPRLLEQMER</sequence>
<keyword evidence="2" id="KW-1185">Reference proteome</keyword>
<name>A0AAE1LAY0_9NEOP</name>